<protein>
    <submittedName>
        <fullName evidence="1">Uncharacterized protein</fullName>
    </submittedName>
</protein>
<evidence type="ECO:0000313" key="1">
    <source>
        <dbReference type="EMBL" id="SEH08336.1"/>
    </source>
</evidence>
<accession>A0A1H6FGP8</accession>
<name>A0A1H6FGP8_9GAMM</name>
<keyword evidence="2" id="KW-1185">Reference proteome</keyword>
<sequence>MPGSSQCDATLVHKDPEFKALKCPQLALPYKPTV</sequence>
<dbReference type="Proteomes" id="UP000236724">
    <property type="component" value="Unassembled WGS sequence"/>
</dbReference>
<gene>
    <name evidence="1" type="ORF">MBHS_04227</name>
</gene>
<evidence type="ECO:0000313" key="2">
    <source>
        <dbReference type="Proteomes" id="UP000236724"/>
    </source>
</evidence>
<organism evidence="1 2">
    <name type="scientific">Candidatus Venteria ishoeyi</name>
    <dbReference type="NCBI Taxonomy" id="1899563"/>
    <lineage>
        <taxon>Bacteria</taxon>
        <taxon>Pseudomonadati</taxon>
        <taxon>Pseudomonadota</taxon>
        <taxon>Gammaproteobacteria</taxon>
        <taxon>Thiotrichales</taxon>
        <taxon>Thiotrichaceae</taxon>
        <taxon>Venteria</taxon>
    </lineage>
</organism>
<dbReference type="AlphaFoldDB" id="A0A1H6FGP8"/>
<reference evidence="1 2" key="1">
    <citation type="submission" date="2016-10" db="EMBL/GenBank/DDBJ databases">
        <authorList>
            <person name="de Groot N.N."/>
        </authorList>
    </citation>
    <scope>NUCLEOTIDE SEQUENCE [LARGE SCALE GENOMIC DNA]</scope>
    <source>
        <strain evidence="1">MBHS1</strain>
    </source>
</reference>
<proteinExistence type="predicted"/>
<dbReference type="EMBL" id="FMSV02000548">
    <property type="protein sequence ID" value="SEH08336.1"/>
    <property type="molecule type" value="Genomic_DNA"/>
</dbReference>